<dbReference type="RefSeq" id="XP_041151979.1">
    <property type="nucleotide sequence ID" value="XM_041301064.1"/>
</dbReference>
<dbReference type="OrthoDB" id="3199698at2759"/>
<dbReference type="Pfam" id="PF18759">
    <property type="entry name" value="Plavaka"/>
    <property type="match status" value="2"/>
</dbReference>
<evidence type="ECO:0000313" key="2">
    <source>
        <dbReference type="EMBL" id="KAG1784494.1"/>
    </source>
</evidence>
<proteinExistence type="predicted"/>
<dbReference type="GeneID" id="64594828"/>
<protein>
    <submittedName>
        <fullName evidence="2">Uncharacterized protein</fullName>
    </submittedName>
</protein>
<evidence type="ECO:0000313" key="3">
    <source>
        <dbReference type="Proteomes" id="UP000719766"/>
    </source>
</evidence>
<comment type="caution">
    <text evidence="2">The sequence shown here is derived from an EMBL/GenBank/DDBJ whole genome shotgun (WGS) entry which is preliminary data.</text>
</comment>
<accession>A0A9P7A8Q0</accession>
<feature type="region of interest" description="Disordered" evidence="1">
    <location>
        <begin position="22"/>
        <end position="42"/>
    </location>
</feature>
<gene>
    <name evidence="2" type="ORF">HD556DRAFT_1315037</name>
</gene>
<sequence>MPQGAYFTYHPVLDGTPCDAEGFDLPLDQPPNHPPHPEHDTWHPFPSHGHFELADFIFHCNQMPAKQIDDLMQVLVHFNETHGDPPFNSDAHLYDSINSISSHDVQWQSLSLRHPDFEILQNDPDTAPWKCVEYDVWYRDLFFGEQGQQVWTDLMTGNWAWGQCNTLADDPDCHGAMFMPVILSSDKTTVSVVTGQNDYYLLYISASNLHNNIRCAHRESIILNSCCYHALFKIGVRMGLLIPKTWMGHNPFTAYFPRADIHELLAPDILHQIIKGTFKDHLVKWVDEYLVITYGEAQAELIWADIDHWYQHCCGPIISGSSMISIGPKIQAVDR</sequence>
<dbReference type="InterPro" id="IPR041078">
    <property type="entry name" value="Plavaka"/>
</dbReference>
<dbReference type="Proteomes" id="UP000719766">
    <property type="component" value="Unassembled WGS sequence"/>
</dbReference>
<reference evidence="2" key="1">
    <citation type="journal article" date="2020" name="New Phytol.">
        <title>Comparative genomics reveals dynamic genome evolution in host specialist ectomycorrhizal fungi.</title>
        <authorList>
            <person name="Lofgren L.A."/>
            <person name="Nguyen N.H."/>
            <person name="Vilgalys R."/>
            <person name="Ruytinx J."/>
            <person name="Liao H.L."/>
            <person name="Branco S."/>
            <person name="Kuo A."/>
            <person name="LaButti K."/>
            <person name="Lipzen A."/>
            <person name="Andreopoulos W."/>
            <person name="Pangilinan J."/>
            <person name="Riley R."/>
            <person name="Hundley H."/>
            <person name="Na H."/>
            <person name="Barry K."/>
            <person name="Grigoriev I.V."/>
            <person name="Stajich J.E."/>
            <person name="Kennedy P.G."/>
        </authorList>
    </citation>
    <scope>NUCLEOTIDE SEQUENCE</scope>
    <source>
        <strain evidence="2">S12</strain>
    </source>
</reference>
<name>A0A9P7A8Q0_9AGAM</name>
<dbReference type="EMBL" id="JABBWE010000142">
    <property type="protein sequence ID" value="KAG1784494.1"/>
    <property type="molecule type" value="Genomic_DNA"/>
</dbReference>
<organism evidence="2 3">
    <name type="scientific">Suillus plorans</name>
    <dbReference type="NCBI Taxonomy" id="116603"/>
    <lineage>
        <taxon>Eukaryota</taxon>
        <taxon>Fungi</taxon>
        <taxon>Dikarya</taxon>
        <taxon>Basidiomycota</taxon>
        <taxon>Agaricomycotina</taxon>
        <taxon>Agaricomycetes</taxon>
        <taxon>Agaricomycetidae</taxon>
        <taxon>Boletales</taxon>
        <taxon>Suillineae</taxon>
        <taxon>Suillaceae</taxon>
        <taxon>Suillus</taxon>
    </lineage>
</organism>
<evidence type="ECO:0000256" key="1">
    <source>
        <dbReference type="SAM" id="MobiDB-lite"/>
    </source>
</evidence>
<keyword evidence="3" id="KW-1185">Reference proteome</keyword>
<dbReference type="AlphaFoldDB" id="A0A9P7A8Q0"/>